<dbReference type="Proteomes" id="UP000694845">
    <property type="component" value="Unplaced"/>
</dbReference>
<name>A0A8B7YB60_ACAPL</name>
<organism evidence="6 8">
    <name type="scientific">Acanthaster planci</name>
    <name type="common">Crown-of-thorns starfish</name>
    <dbReference type="NCBI Taxonomy" id="133434"/>
    <lineage>
        <taxon>Eukaryota</taxon>
        <taxon>Metazoa</taxon>
        <taxon>Echinodermata</taxon>
        <taxon>Eleutherozoa</taxon>
        <taxon>Asterozoa</taxon>
        <taxon>Asteroidea</taxon>
        <taxon>Valvatacea</taxon>
        <taxon>Valvatida</taxon>
        <taxon>Acanthasteridae</taxon>
        <taxon>Acanthaster</taxon>
    </lineage>
</organism>
<comment type="caution">
    <text evidence="1">Lacks conserved residue(s) required for the propagation of feature annotation.</text>
</comment>
<feature type="compositionally biased region" description="Polar residues" evidence="2">
    <location>
        <begin position="150"/>
        <end position="174"/>
    </location>
</feature>
<gene>
    <name evidence="7 8" type="primary">LOC110979187</name>
</gene>
<feature type="compositionally biased region" description="Low complexity" evidence="2">
    <location>
        <begin position="176"/>
        <end position="190"/>
    </location>
</feature>
<evidence type="ECO:0000313" key="7">
    <source>
        <dbReference type="RefSeq" id="XP_022090473.1"/>
    </source>
</evidence>
<evidence type="ECO:0000256" key="1">
    <source>
        <dbReference type="PROSITE-ProRule" id="PRU00206"/>
    </source>
</evidence>
<keyword evidence="3" id="KW-0812">Transmembrane</keyword>
<feature type="transmembrane region" description="Helical" evidence="3">
    <location>
        <begin position="196"/>
        <end position="219"/>
    </location>
</feature>
<dbReference type="AlphaFoldDB" id="A0A8B7YB60"/>
<sequence>MAAAILTAMFSTGRVIFPLVILTLGLRVTVTENIEEEDELLPYCMLGEDDGRSTFQLGNDNQSVCNLGWYFDYNPQNKGRPLGCRRCTRDKSFTSHRNFCPSCQECRKCSPHSEIELKKCTIREDTVCVNANFTNGTIPWPTEFAESTVASDVTSSPRQTMTIKQNSTATSPPLCTSMSSSEPSTESRTSSTLTNYVIALSVTCVILLLVIGGLVICICKLRREKKKHADVEHRQDDEQNVNGQNDPNVGAVADRPASSGAEMEPFLENDLNERDNGHPLDDEHQV</sequence>
<dbReference type="KEGG" id="aplc:110979187"/>
<feature type="chain" id="PRO_5044665545" evidence="4">
    <location>
        <begin position="32"/>
        <end position="286"/>
    </location>
</feature>
<reference evidence="7 8" key="1">
    <citation type="submission" date="2025-04" db="UniProtKB">
        <authorList>
            <consortium name="RefSeq"/>
        </authorList>
    </citation>
    <scope>IDENTIFICATION</scope>
</reference>
<dbReference type="SMART" id="SM00208">
    <property type="entry name" value="TNFR"/>
    <property type="match status" value="1"/>
</dbReference>
<dbReference type="PROSITE" id="PS50050">
    <property type="entry name" value="TNFR_NGFR_2"/>
    <property type="match status" value="1"/>
</dbReference>
<dbReference type="RefSeq" id="XP_022090474.1">
    <property type="nucleotide sequence ID" value="XM_022234782.1"/>
</dbReference>
<keyword evidence="4" id="KW-0732">Signal</keyword>
<evidence type="ECO:0000256" key="2">
    <source>
        <dbReference type="SAM" id="MobiDB-lite"/>
    </source>
</evidence>
<evidence type="ECO:0000256" key="4">
    <source>
        <dbReference type="SAM" id="SignalP"/>
    </source>
</evidence>
<keyword evidence="6" id="KW-1185">Reference proteome</keyword>
<proteinExistence type="predicted"/>
<feature type="region of interest" description="Disordered" evidence="2">
    <location>
        <begin position="150"/>
        <end position="190"/>
    </location>
</feature>
<dbReference type="RefSeq" id="XP_022090473.1">
    <property type="nucleotide sequence ID" value="XM_022234781.1"/>
</dbReference>
<keyword evidence="3" id="KW-0472">Membrane</keyword>
<feature type="compositionally biased region" description="Basic and acidic residues" evidence="2">
    <location>
        <begin position="271"/>
        <end position="286"/>
    </location>
</feature>
<dbReference type="GeneID" id="110979187"/>
<feature type="signal peptide" evidence="4">
    <location>
        <begin position="1"/>
        <end position="31"/>
    </location>
</feature>
<keyword evidence="3" id="KW-1133">Transmembrane helix</keyword>
<evidence type="ECO:0000313" key="6">
    <source>
        <dbReference type="Proteomes" id="UP000694845"/>
    </source>
</evidence>
<feature type="domain" description="TNFR-Cys" evidence="5">
    <location>
        <begin position="86"/>
        <end position="128"/>
    </location>
</feature>
<dbReference type="Gene3D" id="2.10.50.10">
    <property type="entry name" value="Tumor Necrosis Factor Receptor, subunit A, domain 2"/>
    <property type="match status" value="1"/>
</dbReference>
<evidence type="ECO:0000256" key="3">
    <source>
        <dbReference type="SAM" id="Phobius"/>
    </source>
</evidence>
<feature type="repeat" description="TNFR-Cys" evidence="1">
    <location>
        <begin position="86"/>
        <end position="128"/>
    </location>
</feature>
<evidence type="ECO:0000259" key="5">
    <source>
        <dbReference type="PROSITE" id="PS50050"/>
    </source>
</evidence>
<dbReference type="PROSITE" id="PS00652">
    <property type="entry name" value="TNFR_NGFR_1"/>
    <property type="match status" value="1"/>
</dbReference>
<evidence type="ECO:0000313" key="8">
    <source>
        <dbReference type="RefSeq" id="XP_022090474.1"/>
    </source>
</evidence>
<feature type="region of interest" description="Disordered" evidence="2">
    <location>
        <begin position="230"/>
        <end position="286"/>
    </location>
</feature>
<accession>A0A8B7YB60</accession>
<protein>
    <submittedName>
        <fullName evidence="7 8">Tumor necrosis factor receptor superfamily member 1A-like</fullName>
    </submittedName>
</protein>
<dbReference type="CDD" id="cd00185">
    <property type="entry name" value="TNFRSF"/>
    <property type="match status" value="1"/>
</dbReference>
<dbReference type="InterPro" id="IPR001368">
    <property type="entry name" value="TNFR/NGFR_Cys_rich_reg"/>
</dbReference>